<evidence type="ECO:0000259" key="6">
    <source>
        <dbReference type="Pfam" id="PF17841"/>
    </source>
</evidence>
<dbReference type="InterPro" id="IPR050534">
    <property type="entry name" value="Coronavir_polyprotein_1ab"/>
</dbReference>
<dbReference type="InterPro" id="IPR027417">
    <property type="entry name" value="P-loop_NTPase"/>
</dbReference>
<evidence type="ECO:0000313" key="7">
    <source>
        <dbReference type="EMBL" id="MBZ6078847.1"/>
    </source>
</evidence>
<feature type="domain" description="Bartonella effector protein BID" evidence="6">
    <location>
        <begin position="852"/>
        <end position="945"/>
    </location>
</feature>
<dbReference type="Pfam" id="PF17841">
    <property type="entry name" value="Bep_C_terminal"/>
    <property type="match status" value="1"/>
</dbReference>
<keyword evidence="4" id="KW-0184">Conjugation</keyword>
<dbReference type="RefSeq" id="WP_224315598.1">
    <property type="nucleotide sequence ID" value="NZ_JAIRBM010000023.1"/>
</dbReference>
<dbReference type="Gene3D" id="2.30.30.940">
    <property type="match status" value="1"/>
</dbReference>
<dbReference type="Gene3D" id="3.30.930.30">
    <property type="match status" value="1"/>
</dbReference>
<comment type="similarity">
    <text evidence="1">Belongs to the MobA/MobL family.</text>
</comment>
<evidence type="ECO:0000256" key="2">
    <source>
        <dbReference type="ARBA" id="ARBA00022741"/>
    </source>
</evidence>
<reference evidence="7 8" key="1">
    <citation type="submission" date="2021-09" db="EMBL/GenBank/DDBJ databases">
        <title>The complete genome sequence of a new microorganism.</title>
        <authorList>
            <person name="Zi Z."/>
        </authorList>
    </citation>
    <scope>NUCLEOTIDE SEQUENCE [LARGE SCALE GENOMIC DNA]</scope>
    <source>
        <strain evidence="7 8">WGZ8</strain>
    </source>
</reference>
<accession>A0ABS7VV58</accession>
<dbReference type="PANTHER" id="PTHR43788:SF6">
    <property type="entry name" value="DNA HELICASE B"/>
    <property type="match status" value="1"/>
</dbReference>
<protein>
    <submittedName>
        <fullName evidence="7">Ti-type conjugative transfer relaxase TraA</fullName>
    </submittedName>
</protein>
<dbReference type="NCBIfam" id="TIGR02768">
    <property type="entry name" value="TraA_Ti"/>
    <property type="match status" value="1"/>
</dbReference>
<keyword evidence="8" id="KW-1185">Reference proteome</keyword>
<dbReference type="Proteomes" id="UP000704176">
    <property type="component" value="Unassembled WGS sequence"/>
</dbReference>
<evidence type="ECO:0000256" key="4">
    <source>
        <dbReference type="ARBA" id="ARBA00022971"/>
    </source>
</evidence>
<name>A0ABS7VV58_9HYPH</name>
<dbReference type="InterPro" id="IPR014136">
    <property type="entry name" value="TraA_Ti"/>
</dbReference>
<dbReference type="CDD" id="cd17933">
    <property type="entry name" value="DEXSc_RecD-like"/>
    <property type="match status" value="1"/>
</dbReference>
<dbReference type="SUPFAM" id="SSF52540">
    <property type="entry name" value="P-loop containing nucleoside triphosphate hydrolases"/>
    <property type="match status" value="2"/>
</dbReference>
<feature type="domain" description="MobA/MobL protein" evidence="5">
    <location>
        <begin position="17"/>
        <end position="241"/>
    </location>
</feature>
<sequence>MAIYHFRAQVLTRGQGRSAIAAAAYRHRTKMMDEQVGTSHRYDRAEDLVHEEFALPADSPQWARSMAEGGTVTQASEGFWNAVEAHETRCDAQLAREVVIALPQELTRDENIALVREYVETAFTDKGMVADWVYHDKEGNPHIHVMTTLRPLTEEGFGAKKVAELDEAGEAIRQNGKIKYRLWAGGPEQLTEWRAEWAQVANRHLAMAGHQVQIDHRSYKDQGIALEGTAHLGPAASAVRDKLGSLDKSHHVGAVRERNAEAIRRDPASLLQVLTSQKSVLTERDIDLAVFRYTDSREAFDRIKSLVMTSPELVTLVPEIHDPETGREITKPLYSSREMIDVERRMAVNAQLLALTPTHGVSESTVTRALARRPYLSDEQKDAVQHITGNERIGAVVGFAGAGKSTMLTAAREAWEAADYRVYGAALAGKAAEELQKSSGIEGRTLAAWEFAWSSGKDLLKRGDVFVIDEAGMVSSRQLDRVLNHIKEQGAKAVLVGDAEQLQPIEAGAAFRAITERIGYVEMTGIRRQNEEWARAASVDFARGRTAEALSAYSSRGAVVFSQSRDDAKQAIINDWMAARGSGSNLILAHTNADIYGLNQGVRNRLIQEGELGQGSEFNTARGRREFAAGDRVIFLENDREHGVKNGMIGTVTKAGHGVLKIDLDAGRSVEINQIAYNNIDHGYAATIHKSQGSTIDRTFVLATPGMDRHLTYVAMTRHRESATLYAAQADFKSFDILTKRLSQAGRKSTTLDYAERAEFAERRGFETLQSIAPSFSAFVEKQKAWITEQADRLHKTWERLEGAIVRMAGREFDHSQTGRDTAISIPAVERRPLLEAVTAFARSIEDEAMTRVLASATYREHYSDLQKASTHVYRNPADATARIEATLLASRDAQKVASVLQSAPDRAGKLRGSDRLLDGPKARQERQEALSGLRGIGASIQKLGRSFELGFQSAIDEETRRRQRLAVRVPDLSAEARTTLRELDQERQKGREAYRLALVSLDTNPAVSEEISRFTESLTKRFGAGLVPSDSGSLMRQASPDDRRILEAHATLIQAALLTEKDRRSVRDQETRGLSR</sequence>
<dbReference type="InterPro" id="IPR005053">
    <property type="entry name" value="MobA_MobL"/>
</dbReference>
<comment type="caution">
    <text evidence="7">The sequence shown here is derived from an EMBL/GenBank/DDBJ whole genome shotgun (WGS) entry which is preliminary data.</text>
</comment>
<dbReference type="EMBL" id="JAIRBM010000023">
    <property type="protein sequence ID" value="MBZ6078847.1"/>
    <property type="molecule type" value="Genomic_DNA"/>
</dbReference>
<organism evidence="7 8">
    <name type="scientific">Microvirga puerhi</name>
    <dbReference type="NCBI Taxonomy" id="2876078"/>
    <lineage>
        <taxon>Bacteria</taxon>
        <taxon>Pseudomonadati</taxon>
        <taxon>Pseudomonadota</taxon>
        <taxon>Alphaproteobacteria</taxon>
        <taxon>Hyphomicrobiales</taxon>
        <taxon>Methylobacteriaceae</taxon>
        <taxon>Microvirga</taxon>
    </lineage>
</organism>
<gene>
    <name evidence="7" type="primary">traA</name>
    <name evidence="7" type="ORF">K9B37_21540</name>
</gene>
<proteinExistence type="inferred from homology"/>
<dbReference type="CDD" id="cd18809">
    <property type="entry name" value="SF1_C_RecD"/>
    <property type="match status" value="1"/>
</dbReference>
<dbReference type="InterPro" id="IPR041533">
    <property type="entry name" value="Bep_BID"/>
</dbReference>
<evidence type="ECO:0000259" key="5">
    <source>
        <dbReference type="Pfam" id="PF03389"/>
    </source>
</evidence>
<keyword evidence="3" id="KW-0067">ATP-binding</keyword>
<dbReference type="PANTHER" id="PTHR43788">
    <property type="entry name" value="DNA2/NAM7 HELICASE FAMILY MEMBER"/>
    <property type="match status" value="1"/>
</dbReference>
<keyword evidence="2" id="KW-0547">Nucleotide-binding</keyword>
<evidence type="ECO:0000256" key="3">
    <source>
        <dbReference type="ARBA" id="ARBA00022840"/>
    </source>
</evidence>
<dbReference type="Gene3D" id="3.40.50.300">
    <property type="entry name" value="P-loop containing nucleotide triphosphate hydrolases"/>
    <property type="match status" value="2"/>
</dbReference>
<dbReference type="Pfam" id="PF03389">
    <property type="entry name" value="MobA_MobL"/>
    <property type="match status" value="1"/>
</dbReference>
<evidence type="ECO:0000256" key="1">
    <source>
        <dbReference type="ARBA" id="ARBA00010873"/>
    </source>
</evidence>
<evidence type="ECO:0000313" key="8">
    <source>
        <dbReference type="Proteomes" id="UP000704176"/>
    </source>
</evidence>
<dbReference type="Pfam" id="PF13604">
    <property type="entry name" value="AAA_30"/>
    <property type="match status" value="1"/>
</dbReference>